<dbReference type="Gene3D" id="3.40.30.10">
    <property type="entry name" value="Glutaredoxin"/>
    <property type="match status" value="1"/>
</dbReference>
<evidence type="ECO:0000259" key="2">
    <source>
        <dbReference type="PROSITE" id="PS51352"/>
    </source>
</evidence>
<dbReference type="SUPFAM" id="SSF52833">
    <property type="entry name" value="Thioredoxin-like"/>
    <property type="match status" value="1"/>
</dbReference>
<dbReference type="GO" id="GO:0016209">
    <property type="term" value="F:antioxidant activity"/>
    <property type="evidence" value="ECO:0007669"/>
    <property type="project" value="InterPro"/>
</dbReference>
<dbReference type="InterPro" id="IPR000866">
    <property type="entry name" value="AhpC/TSA"/>
</dbReference>
<dbReference type="InterPro" id="IPR017937">
    <property type="entry name" value="Thioredoxin_CS"/>
</dbReference>
<dbReference type="EMBL" id="VTWU01000004">
    <property type="protein sequence ID" value="KAA9332371.1"/>
    <property type="molecule type" value="Genomic_DNA"/>
</dbReference>
<gene>
    <name evidence="3" type="ORF">F0P96_12930</name>
</gene>
<sequence length="194" mass="21842">MRGATFRPCYLSIPKPTPDFDGRSTLPMPATPHAMKLRFLVASLLLSALPAAAQQVRVVKLPALQQLLARPTDTTYVVNFWATWCGPCVAELPHFEQLRRRHATAKVQVLLVSLDFASQLDKKVRPFVQRHRLVAPVWLLNEPDQNAFIDKVDAGWSGALPFTLVFNNARHRRQSFEKPLTLPELETALQAVAR</sequence>
<evidence type="ECO:0000256" key="1">
    <source>
        <dbReference type="ARBA" id="ARBA00023284"/>
    </source>
</evidence>
<dbReference type="PROSITE" id="PS00194">
    <property type="entry name" value="THIOREDOXIN_1"/>
    <property type="match status" value="1"/>
</dbReference>
<dbReference type="Proteomes" id="UP000326380">
    <property type="component" value="Unassembled WGS sequence"/>
</dbReference>
<dbReference type="Pfam" id="PF00578">
    <property type="entry name" value="AhpC-TSA"/>
    <property type="match status" value="1"/>
</dbReference>
<dbReference type="PANTHER" id="PTHR42852:SF13">
    <property type="entry name" value="PROTEIN DIPZ"/>
    <property type="match status" value="1"/>
</dbReference>
<accession>A0AA88FKG6</accession>
<dbReference type="PROSITE" id="PS51352">
    <property type="entry name" value="THIOREDOXIN_2"/>
    <property type="match status" value="1"/>
</dbReference>
<dbReference type="InterPro" id="IPR036249">
    <property type="entry name" value="Thioredoxin-like_sf"/>
</dbReference>
<keyword evidence="1" id="KW-0676">Redox-active center</keyword>
<dbReference type="PANTHER" id="PTHR42852">
    <property type="entry name" value="THIOL:DISULFIDE INTERCHANGE PROTEIN DSBE"/>
    <property type="match status" value="1"/>
</dbReference>
<keyword evidence="4" id="KW-1185">Reference proteome</keyword>
<dbReference type="AlphaFoldDB" id="A0AA88FKG6"/>
<feature type="domain" description="Thioredoxin" evidence="2">
    <location>
        <begin position="11"/>
        <end position="194"/>
    </location>
</feature>
<reference evidence="3 4" key="1">
    <citation type="submission" date="2019-09" db="EMBL/GenBank/DDBJ databases">
        <title>Genome sequence of Hymenobacter sp. M3.</title>
        <authorList>
            <person name="Srinivasan S."/>
        </authorList>
    </citation>
    <scope>NUCLEOTIDE SEQUENCE [LARGE SCALE GENOMIC DNA]</scope>
    <source>
        <strain evidence="3 4">M3</strain>
    </source>
</reference>
<protein>
    <submittedName>
        <fullName evidence="3">TlpA family protein disulfide reductase</fullName>
    </submittedName>
</protein>
<evidence type="ECO:0000313" key="3">
    <source>
        <dbReference type="EMBL" id="KAA9332371.1"/>
    </source>
</evidence>
<dbReference type="InterPro" id="IPR013766">
    <property type="entry name" value="Thioredoxin_domain"/>
</dbReference>
<comment type="caution">
    <text evidence="3">The sequence shown here is derived from an EMBL/GenBank/DDBJ whole genome shotgun (WGS) entry which is preliminary data.</text>
</comment>
<name>A0AA88FKG6_9BACT</name>
<evidence type="ECO:0000313" key="4">
    <source>
        <dbReference type="Proteomes" id="UP000326380"/>
    </source>
</evidence>
<dbReference type="InterPro" id="IPR050553">
    <property type="entry name" value="Thioredoxin_ResA/DsbE_sf"/>
</dbReference>
<proteinExistence type="predicted"/>
<dbReference type="GO" id="GO:0016491">
    <property type="term" value="F:oxidoreductase activity"/>
    <property type="evidence" value="ECO:0007669"/>
    <property type="project" value="InterPro"/>
</dbReference>
<organism evidence="3 4">
    <name type="scientific">Hymenobacter busanensis</name>
    <dbReference type="NCBI Taxonomy" id="2607656"/>
    <lineage>
        <taxon>Bacteria</taxon>
        <taxon>Pseudomonadati</taxon>
        <taxon>Bacteroidota</taxon>
        <taxon>Cytophagia</taxon>
        <taxon>Cytophagales</taxon>
        <taxon>Hymenobacteraceae</taxon>
        <taxon>Hymenobacter</taxon>
    </lineage>
</organism>
<dbReference type="CDD" id="cd02966">
    <property type="entry name" value="TlpA_like_family"/>
    <property type="match status" value="1"/>
</dbReference>